<dbReference type="RefSeq" id="XP_031012002.1">
    <property type="nucleotide sequence ID" value="XM_031163939.1"/>
</dbReference>
<proteinExistence type="predicted"/>
<comment type="caution">
    <text evidence="2">The sequence shown here is derived from an EMBL/GenBank/DDBJ whole genome shotgun (WGS) entry which is preliminary data.</text>
</comment>
<reference evidence="2 3" key="1">
    <citation type="submission" date="2018-06" db="EMBL/GenBank/DDBJ databases">
        <title>Fusarium incarnatum-equiseti species complex species 28.</title>
        <authorList>
            <person name="Gardiner D.M."/>
        </authorList>
    </citation>
    <scope>NUCLEOTIDE SEQUENCE [LARGE SCALE GENOMIC DNA]</scope>
    <source>
        <strain evidence="2 3">FIESC_28</strain>
    </source>
</reference>
<feature type="chain" id="PRO_5016661969" evidence="1">
    <location>
        <begin position="24"/>
        <end position="91"/>
    </location>
</feature>
<dbReference type="GeneID" id="41999235"/>
<dbReference type="OrthoDB" id="5039026at2759"/>
<feature type="signal peptide" evidence="1">
    <location>
        <begin position="1"/>
        <end position="23"/>
    </location>
</feature>
<dbReference type="Proteomes" id="UP000253153">
    <property type="component" value="Unassembled WGS sequence"/>
</dbReference>
<keyword evidence="3" id="KW-1185">Reference proteome</keyword>
<name>A0A366R048_9HYPO</name>
<dbReference type="AlphaFoldDB" id="A0A366R048"/>
<organism evidence="2 3">
    <name type="scientific">Fusarium coffeatum</name>
    <dbReference type="NCBI Taxonomy" id="231269"/>
    <lineage>
        <taxon>Eukaryota</taxon>
        <taxon>Fungi</taxon>
        <taxon>Dikarya</taxon>
        <taxon>Ascomycota</taxon>
        <taxon>Pezizomycotina</taxon>
        <taxon>Sordariomycetes</taxon>
        <taxon>Hypocreomycetidae</taxon>
        <taxon>Hypocreales</taxon>
        <taxon>Nectriaceae</taxon>
        <taxon>Fusarium</taxon>
        <taxon>Fusarium incarnatum-equiseti species complex</taxon>
    </lineage>
</organism>
<dbReference type="EMBL" id="QKXC01000261">
    <property type="protein sequence ID" value="RBR09585.1"/>
    <property type="molecule type" value="Genomic_DNA"/>
</dbReference>
<accession>A0A366R048</accession>
<sequence length="91" mass="10082">MLFNIFTTTALAASSLLTVPVLSNPIDTVPDSLEPHLQSRAGDITVKFWNSLKCKTSVYEKQYNSGHCIKDLSDEDIALSDSQRRIVKALL</sequence>
<evidence type="ECO:0000256" key="1">
    <source>
        <dbReference type="SAM" id="SignalP"/>
    </source>
</evidence>
<keyword evidence="1" id="KW-0732">Signal</keyword>
<evidence type="ECO:0000313" key="3">
    <source>
        <dbReference type="Proteomes" id="UP000253153"/>
    </source>
</evidence>
<evidence type="ECO:0000313" key="2">
    <source>
        <dbReference type="EMBL" id="RBR09585.1"/>
    </source>
</evidence>
<gene>
    <name evidence="2" type="ORF">FIESC28_09804</name>
</gene>
<protein>
    <submittedName>
        <fullName evidence="2">Uncharacterized protein</fullName>
    </submittedName>
</protein>